<dbReference type="AlphaFoldDB" id="A0A9D3XQ01"/>
<protein>
    <submittedName>
        <fullName evidence="2">Uncharacterized protein</fullName>
    </submittedName>
</protein>
<keyword evidence="3" id="KW-1185">Reference proteome</keyword>
<proteinExistence type="predicted"/>
<gene>
    <name evidence="2" type="ORF">KIL84_014602</name>
</gene>
<name>A0A9D3XQ01_9SAUR</name>
<accession>A0A9D3XQ01</accession>
<sequence>MGVNINKVTPCRSRTINKSRRGHGQEPPFAERLQSPPAAPLSPANVSQLQPQYIRRTKLSRAQNPQVKMELCKMVCVCVWGEINTFTLWYVITFNFFQSKMHPNTSERKGRYYYPHSTETRRLGWKFSLLPTSSGFLGGQIPCSALKISAPVSKGHGGAGGLEVGGRDPRLPGLVT</sequence>
<evidence type="ECO:0000256" key="1">
    <source>
        <dbReference type="SAM" id="MobiDB-lite"/>
    </source>
</evidence>
<evidence type="ECO:0000313" key="3">
    <source>
        <dbReference type="Proteomes" id="UP000827986"/>
    </source>
</evidence>
<comment type="caution">
    <text evidence="2">The sequence shown here is derived from an EMBL/GenBank/DDBJ whole genome shotgun (WGS) entry which is preliminary data.</text>
</comment>
<dbReference type="Proteomes" id="UP000827986">
    <property type="component" value="Unassembled WGS sequence"/>
</dbReference>
<feature type="region of interest" description="Disordered" evidence="1">
    <location>
        <begin position="1"/>
        <end position="45"/>
    </location>
</feature>
<reference evidence="2" key="1">
    <citation type="submission" date="2021-09" db="EMBL/GenBank/DDBJ databases">
        <title>The genome of Mauremys mutica provides insights into the evolution of semi-aquatic lifestyle.</title>
        <authorList>
            <person name="Gong S."/>
            <person name="Gao Y."/>
        </authorList>
    </citation>
    <scope>NUCLEOTIDE SEQUENCE</scope>
    <source>
        <strain evidence="2">MM-2020</strain>
        <tissue evidence="2">Muscle</tissue>
    </source>
</reference>
<dbReference type="EMBL" id="JAHDVG010000465">
    <property type="protein sequence ID" value="KAH1183986.1"/>
    <property type="molecule type" value="Genomic_DNA"/>
</dbReference>
<organism evidence="2 3">
    <name type="scientific">Mauremys mutica</name>
    <name type="common">yellowpond turtle</name>
    <dbReference type="NCBI Taxonomy" id="74926"/>
    <lineage>
        <taxon>Eukaryota</taxon>
        <taxon>Metazoa</taxon>
        <taxon>Chordata</taxon>
        <taxon>Craniata</taxon>
        <taxon>Vertebrata</taxon>
        <taxon>Euteleostomi</taxon>
        <taxon>Archelosauria</taxon>
        <taxon>Testudinata</taxon>
        <taxon>Testudines</taxon>
        <taxon>Cryptodira</taxon>
        <taxon>Durocryptodira</taxon>
        <taxon>Testudinoidea</taxon>
        <taxon>Geoemydidae</taxon>
        <taxon>Geoemydinae</taxon>
        <taxon>Mauremys</taxon>
    </lineage>
</organism>
<evidence type="ECO:0000313" key="2">
    <source>
        <dbReference type="EMBL" id="KAH1183986.1"/>
    </source>
</evidence>